<name>A0ABY2E4Z6_9MICO</name>
<reference evidence="2 3" key="1">
    <citation type="submission" date="2019-03" db="EMBL/GenBank/DDBJ databases">
        <title>Genomic features of bacteria from cold environments.</title>
        <authorList>
            <person name="Shen L."/>
        </authorList>
    </citation>
    <scope>NUCLEOTIDE SEQUENCE [LARGE SCALE GENOMIC DNA]</scope>
    <source>
        <strain evidence="3">T3246-1</strain>
    </source>
</reference>
<sequence length="458" mass="48723">MFGGIFGRQKPSPAPEVTAEVAEALVRADETVRRGTDELGYATAEFGEVDTRELAAALTQARTQLREAFRLNGLLLDDEPETPQQRQQLEAGVLATTAEVDRLVRGPASEFATRRAALRDAPTAIARLRAETGDVAGRVAEARSALATLTTRYSEEAIVAVADNPDQAEALLQFTERSLGLAERRHTAGRGEEATKAIRVASDSIRRADELLDAVTDYEVEAVHAESTLTAVLADSRSDIVEARHLLAAAPDHEIEGATAALDEAVAAAATGEAARDPFTTLSRLRAANEALDRLVRERRSRPERERLRAHLEAALADADRQVALARTLIADHPGSTGPDSRTRLAQAERLLGGVTLVEDPQAALSQGRQAADLAAEAAALARRDLEAARMREQEQRSQWGGDGGWGEDRGSGWGGGYGGGRGRRGGFGAEGVLGGVLGGMVLGGILDGLDDFDFDFD</sequence>
<protein>
    <submittedName>
        <fullName evidence="2">Uncharacterized protein</fullName>
    </submittedName>
</protein>
<evidence type="ECO:0000313" key="3">
    <source>
        <dbReference type="Proteomes" id="UP000504882"/>
    </source>
</evidence>
<comment type="caution">
    <text evidence="2">The sequence shown here is derived from an EMBL/GenBank/DDBJ whole genome shotgun (WGS) entry which is preliminary data.</text>
</comment>
<evidence type="ECO:0000313" key="2">
    <source>
        <dbReference type="EMBL" id="TDE94883.1"/>
    </source>
</evidence>
<feature type="region of interest" description="Disordered" evidence="1">
    <location>
        <begin position="394"/>
        <end position="418"/>
    </location>
</feature>
<gene>
    <name evidence="2" type="ORF">EXU48_08830</name>
</gene>
<dbReference type="Proteomes" id="UP000504882">
    <property type="component" value="Unassembled WGS sequence"/>
</dbReference>
<evidence type="ECO:0000256" key="1">
    <source>
        <dbReference type="SAM" id="MobiDB-lite"/>
    </source>
</evidence>
<dbReference type="RefSeq" id="WP_133107293.1">
    <property type="nucleotide sequence ID" value="NZ_SMNA01000004.1"/>
</dbReference>
<organism evidence="2 3">
    <name type="scientific">Occultella glacieicola</name>
    <dbReference type="NCBI Taxonomy" id="2518684"/>
    <lineage>
        <taxon>Bacteria</taxon>
        <taxon>Bacillati</taxon>
        <taxon>Actinomycetota</taxon>
        <taxon>Actinomycetes</taxon>
        <taxon>Micrococcales</taxon>
        <taxon>Ruaniaceae</taxon>
        <taxon>Occultella</taxon>
    </lineage>
</organism>
<dbReference type="EMBL" id="SMNA01000004">
    <property type="protein sequence ID" value="TDE94883.1"/>
    <property type="molecule type" value="Genomic_DNA"/>
</dbReference>
<keyword evidence="3" id="KW-1185">Reference proteome</keyword>
<accession>A0ABY2E4Z6</accession>
<proteinExistence type="predicted"/>